<gene>
    <name evidence="2" type="primary">LOC107274373</name>
</gene>
<dbReference type="GeneID" id="107274373"/>
<proteinExistence type="predicted"/>
<dbReference type="RefSeq" id="XP_015608936.1">
    <property type="nucleotide sequence ID" value="XM_015753450.2"/>
</dbReference>
<evidence type="ECO:0000313" key="1">
    <source>
        <dbReference type="Proteomes" id="UP000694920"/>
    </source>
</evidence>
<organism evidence="1 2">
    <name type="scientific">Cephus cinctus</name>
    <name type="common">Wheat stem sawfly</name>
    <dbReference type="NCBI Taxonomy" id="211228"/>
    <lineage>
        <taxon>Eukaryota</taxon>
        <taxon>Metazoa</taxon>
        <taxon>Ecdysozoa</taxon>
        <taxon>Arthropoda</taxon>
        <taxon>Hexapoda</taxon>
        <taxon>Insecta</taxon>
        <taxon>Pterygota</taxon>
        <taxon>Neoptera</taxon>
        <taxon>Endopterygota</taxon>
        <taxon>Hymenoptera</taxon>
        <taxon>Cephoidea</taxon>
        <taxon>Cephidae</taxon>
        <taxon>Cephus</taxon>
    </lineage>
</organism>
<evidence type="ECO:0000313" key="2">
    <source>
        <dbReference type="RefSeq" id="XP_015608936.1"/>
    </source>
</evidence>
<dbReference type="AlphaFoldDB" id="A0AAJ7CG44"/>
<reference evidence="2" key="1">
    <citation type="submission" date="2025-08" db="UniProtKB">
        <authorList>
            <consortium name="RefSeq"/>
        </authorList>
    </citation>
    <scope>IDENTIFICATION</scope>
</reference>
<protein>
    <submittedName>
        <fullName evidence="2">Uncharacterized protein LOC107274373 isoform X4</fullName>
    </submittedName>
</protein>
<dbReference type="Proteomes" id="UP000694920">
    <property type="component" value="Unplaced"/>
</dbReference>
<name>A0AAJ7CG44_CEPCN</name>
<keyword evidence="1" id="KW-1185">Reference proteome</keyword>
<sequence>MLNTKTLICETDANHFDRCILNTGILEEEVVVVGRLAGWVRCEQINGKFGDWFLMFIYPLYEIKKLKNEFRKHFAPTDIHFMCLCMHGHAAVDEMLHHYAVISIDGKEKALPVSNVIYQGKKNFVWEFVKNQKRILR</sequence>
<accession>A0AAJ7CG44</accession>